<sequence>MRKHRGTILLSVLSFIFIFSTFETYRYLNYVQRQQVYHLLIDDYQHPTSLSAQKKAESRTHKNSVTTN</sequence>
<protein>
    <submittedName>
        <fullName evidence="1">Uncharacterized protein</fullName>
    </submittedName>
</protein>
<dbReference type="Proteomes" id="UP000289996">
    <property type="component" value="Unassembled WGS sequence"/>
</dbReference>
<reference evidence="1 2" key="1">
    <citation type="submission" date="2018-11" db="EMBL/GenBank/DDBJ databases">
        <authorList>
            <person name="Wuyts S."/>
        </authorList>
    </citation>
    <scope>NUCLEOTIDE SEQUENCE [LARGE SCALE GENOMIC DNA]</scope>
    <source>
        <strain evidence="1">Lactobacillus mudanjiangensis AMBF249</strain>
    </source>
</reference>
<dbReference type="RefSeq" id="WP_130844018.1">
    <property type="nucleotide sequence ID" value="NZ_BJDY01000009.1"/>
</dbReference>
<accession>A0A660E3W7</accession>
<dbReference type="OrthoDB" id="2302361at2"/>
<dbReference type="EMBL" id="UYIG01000163">
    <property type="protein sequence ID" value="VDG30018.1"/>
    <property type="molecule type" value="Genomic_DNA"/>
</dbReference>
<proteinExistence type="predicted"/>
<gene>
    <name evidence="1" type="ORF">MUDAN_MDHGFNIF_01549</name>
</gene>
<evidence type="ECO:0000313" key="1">
    <source>
        <dbReference type="EMBL" id="VDG30018.1"/>
    </source>
</evidence>
<organism evidence="1 2">
    <name type="scientific">Lactiplantibacillus mudanjiangensis</name>
    <dbReference type="NCBI Taxonomy" id="1296538"/>
    <lineage>
        <taxon>Bacteria</taxon>
        <taxon>Bacillati</taxon>
        <taxon>Bacillota</taxon>
        <taxon>Bacilli</taxon>
        <taxon>Lactobacillales</taxon>
        <taxon>Lactobacillaceae</taxon>
        <taxon>Lactiplantibacillus</taxon>
    </lineage>
</organism>
<keyword evidence="2" id="KW-1185">Reference proteome</keyword>
<evidence type="ECO:0000313" key="2">
    <source>
        <dbReference type="Proteomes" id="UP000289996"/>
    </source>
</evidence>
<dbReference type="AlphaFoldDB" id="A0A660E3W7"/>
<name>A0A660E3W7_9LACO</name>